<accession>A0A1X0WHT4</accession>
<organism evidence="1 2">
    <name type="scientific">Rouxiella badensis</name>
    <dbReference type="NCBI Taxonomy" id="1646377"/>
    <lineage>
        <taxon>Bacteria</taxon>
        <taxon>Pseudomonadati</taxon>
        <taxon>Pseudomonadota</taxon>
        <taxon>Gammaproteobacteria</taxon>
        <taxon>Enterobacterales</taxon>
        <taxon>Yersiniaceae</taxon>
        <taxon>Rouxiella</taxon>
    </lineage>
</organism>
<dbReference type="SUPFAM" id="SSF53756">
    <property type="entry name" value="UDP-Glycosyltransferase/glycogen phosphorylase"/>
    <property type="match status" value="1"/>
</dbReference>
<protein>
    <submittedName>
        <fullName evidence="1">ADP-heptose--LPS heptosyltransferase</fullName>
    </submittedName>
</protein>
<keyword evidence="1" id="KW-0808">Transferase</keyword>
<reference evidence="1 2" key="1">
    <citation type="journal article" date="2017" name="Int. J. Syst. Evol. Microbiol.">
        <title>Rouxiella badensis sp. nov. and Rouxiella silvae sp. nov. isolated from peat bog soil in Germany and emendation of the genus description.</title>
        <authorList>
            <person name="Le Fleche-Mateos A."/>
            <person name="Kugler J.H."/>
            <person name="Hansen S.H."/>
            <person name="Syldatk C."/>
            <person name="Hausmann R."/>
            <person name="Lomprez F."/>
            <person name="Vandenbogaert M."/>
            <person name="Manuguerra J.C."/>
            <person name="Grimont P.A."/>
        </authorList>
    </citation>
    <scope>NUCLEOTIDE SEQUENCE [LARGE SCALE GENOMIC DNA]</scope>
    <source>
        <strain evidence="1 2">DSM 100043</strain>
    </source>
</reference>
<evidence type="ECO:0000313" key="2">
    <source>
        <dbReference type="Proteomes" id="UP000192536"/>
    </source>
</evidence>
<dbReference type="GO" id="GO:0016740">
    <property type="term" value="F:transferase activity"/>
    <property type="evidence" value="ECO:0007669"/>
    <property type="project" value="UniProtKB-KW"/>
</dbReference>
<dbReference type="RefSeq" id="WP_084912159.1">
    <property type="nucleotide sequence ID" value="NZ_CAUQAZ010000240.1"/>
</dbReference>
<dbReference type="Gene3D" id="3.40.50.2000">
    <property type="entry name" value="Glycogen Phosphorylase B"/>
    <property type="match status" value="1"/>
</dbReference>
<dbReference type="Proteomes" id="UP000192536">
    <property type="component" value="Unassembled WGS sequence"/>
</dbReference>
<gene>
    <name evidence="1" type="ORF">BS640_05765</name>
</gene>
<sequence length="342" mass="37769">MKLSPDDILFHRGSLLDANGLIHASYDFEQDDQILGDYFALTPEIGVANASSQPIETDYSTIKTLHIINGMGVALGDSIIGLTAIQALRTFNPALEVKIYRPSKAPDYVEQLYALAEGKVAHCRPLPVSLKAIPEQDLRIDIGNHVFWPDFSTLPMIDFFLQALGVAPDAVSPLLKRNHWLQQLELPAIASPWHSGGYVLFCPTASTPIRSIPANLHVGMVEQLWQKYALPILGFADVVHPRYVNISRFSTKTVHFLSWIKHAAALMTCDSAAVHAAAGFEIPTTAFFTSILPEFRVRDYPLCTSFVVDVPELALMHTSSQSAHIAAVEKAYQRLANDLRLL</sequence>
<keyword evidence="2" id="KW-1185">Reference proteome</keyword>
<dbReference type="AlphaFoldDB" id="A0A1X0WHT4"/>
<name>A0A1X0WHT4_9GAMM</name>
<comment type="caution">
    <text evidence="1">The sequence shown here is derived from an EMBL/GenBank/DDBJ whole genome shotgun (WGS) entry which is preliminary data.</text>
</comment>
<dbReference type="STRING" id="1646377.BS640_05765"/>
<dbReference type="EMBL" id="MRWE01000007">
    <property type="protein sequence ID" value="ORJ26346.1"/>
    <property type="molecule type" value="Genomic_DNA"/>
</dbReference>
<evidence type="ECO:0000313" key="1">
    <source>
        <dbReference type="EMBL" id="ORJ26346.1"/>
    </source>
</evidence>
<proteinExistence type="predicted"/>